<dbReference type="Gene3D" id="1.20.120.30">
    <property type="entry name" value="Aspartate receptor, ligand-binding domain"/>
    <property type="match status" value="1"/>
</dbReference>
<organism evidence="2 3">
    <name type="scientific">Thioploca ingrica</name>
    <dbReference type="NCBI Taxonomy" id="40754"/>
    <lineage>
        <taxon>Bacteria</taxon>
        <taxon>Pseudomonadati</taxon>
        <taxon>Pseudomonadota</taxon>
        <taxon>Gammaproteobacteria</taxon>
        <taxon>Thiotrichales</taxon>
        <taxon>Thiotrichaceae</taxon>
        <taxon>Thioploca</taxon>
    </lineage>
</organism>
<gene>
    <name evidence="2" type="ORF">THII_3795</name>
</gene>
<name>A0A090APA9_9GAMM</name>
<keyword evidence="3" id="KW-1185">Reference proteome</keyword>
<dbReference type="HOGENOM" id="CLU_2045114_0_0_6"/>
<dbReference type="STRING" id="40754.THII_3795"/>
<evidence type="ECO:0000313" key="2">
    <source>
        <dbReference type="EMBL" id="BAP58092.1"/>
    </source>
</evidence>
<evidence type="ECO:0000313" key="3">
    <source>
        <dbReference type="Proteomes" id="UP000031623"/>
    </source>
</evidence>
<dbReference type="KEGG" id="tig:THII_3795"/>
<dbReference type="OrthoDB" id="9808588at2"/>
<dbReference type="EMBL" id="AP014633">
    <property type="protein sequence ID" value="BAP58092.1"/>
    <property type="molecule type" value="Genomic_DNA"/>
</dbReference>
<protein>
    <recommendedName>
        <fullName evidence="1">Chemoreceptor zinc-binding domain-containing protein</fullName>
    </recommendedName>
</protein>
<feature type="domain" description="Chemoreceptor zinc-binding" evidence="1">
    <location>
        <begin position="14"/>
        <end position="82"/>
    </location>
</feature>
<dbReference type="InterPro" id="IPR025991">
    <property type="entry name" value="Chemoreceptor_zinc-bind_dom"/>
</dbReference>
<dbReference type="Proteomes" id="UP000031623">
    <property type="component" value="Chromosome"/>
</dbReference>
<evidence type="ECO:0000259" key="1">
    <source>
        <dbReference type="Pfam" id="PF13682"/>
    </source>
</evidence>
<reference evidence="2 3" key="1">
    <citation type="journal article" date="2014" name="ISME J.">
        <title>Ecophysiology of Thioploca ingrica as revealed by the complete genome sequence supplemented with proteomic evidence.</title>
        <authorList>
            <person name="Kojima H."/>
            <person name="Ogura Y."/>
            <person name="Yamamoto N."/>
            <person name="Togashi T."/>
            <person name="Mori H."/>
            <person name="Watanabe T."/>
            <person name="Nemoto F."/>
            <person name="Kurokawa K."/>
            <person name="Hayashi T."/>
            <person name="Fukui M."/>
        </authorList>
    </citation>
    <scope>NUCLEOTIDE SEQUENCE [LARGE SCALE GENOMIC DNA]</scope>
</reference>
<dbReference type="AlphaFoldDB" id="A0A090APA9"/>
<dbReference type="Pfam" id="PF13682">
    <property type="entry name" value="CZB"/>
    <property type="match status" value="1"/>
</dbReference>
<sequence>MPNKAFFLMRLNEHIQYLKKIEATLAGKEDFQGSSHYDCQLGQWLYGTGIQEVADLQNKQAQQIFNSLFEPHERFHLVTQQLLEKQSTLDKPSIQLAITEMHKLSQILSQQLLALDALAMAKEKNES</sequence>
<accession>A0A090APA9</accession>
<proteinExistence type="predicted"/>